<evidence type="ECO:0000256" key="6">
    <source>
        <dbReference type="ARBA" id="ARBA00023098"/>
    </source>
</evidence>
<feature type="active site" evidence="9">
    <location>
        <position position="112"/>
    </location>
</feature>
<comment type="subcellular location">
    <subcellularLocation>
        <location evidence="9">Cytoplasm</location>
    </subcellularLocation>
</comment>
<keyword evidence="4 9" id="KW-0808">Transferase</keyword>
<evidence type="ECO:0000259" key="10">
    <source>
        <dbReference type="Pfam" id="PF08541"/>
    </source>
</evidence>
<feature type="region of interest" description="ACP-binding" evidence="9">
    <location>
        <begin position="255"/>
        <end position="259"/>
    </location>
</feature>
<evidence type="ECO:0000256" key="2">
    <source>
        <dbReference type="ARBA" id="ARBA00022490"/>
    </source>
</evidence>
<evidence type="ECO:0000256" key="4">
    <source>
        <dbReference type="ARBA" id="ARBA00022679"/>
    </source>
</evidence>
<dbReference type="GO" id="GO:0033818">
    <property type="term" value="F:beta-ketoacyl-acyl-carrier-protein synthase III activity"/>
    <property type="evidence" value="ECO:0007669"/>
    <property type="project" value="UniProtKB-UniRule"/>
</dbReference>
<evidence type="ECO:0000313" key="13">
    <source>
        <dbReference type="Proteomes" id="UP000612585"/>
    </source>
</evidence>
<dbReference type="GO" id="GO:0004315">
    <property type="term" value="F:3-oxoacyl-[acyl-carrier-protein] synthase activity"/>
    <property type="evidence" value="ECO:0007669"/>
    <property type="project" value="InterPro"/>
</dbReference>
<dbReference type="Pfam" id="PF08541">
    <property type="entry name" value="ACP_syn_III_C"/>
    <property type="match status" value="1"/>
</dbReference>
<dbReference type="Pfam" id="PF08545">
    <property type="entry name" value="ACP_syn_III"/>
    <property type="match status" value="1"/>
</dbReference>
<comment type="pathway">
    <text evidence="9">Lipid metabolism; fatty acid biosynthesis.</text>
</comment>
<evidence type="ECO:0000256" key="7">
    <source>
        <dbReference type="ARBA" id="ARBA00023160"/>
    </source>
</evidence>
<dbReference type="SUPFAM" id="SSF53901">
    <property type="entry name" value="Thiolase-like"/>
    <property type="match status" value="1"/>
</dbReference>
<accession>A0A8J4E638</accession>
<dbReference type="GO" id="GO:0006633">
    <property type="term" value="P:fatty acid biosynthetic process"/>
    <property type="evidence" value="ECO:0007669"/>
    <property type="project" value="UniProtKB-UniRule"/>
</dbReference>
<dbReference type="GO" id="GO:0005737">
    <property type="term" value="C:cytoplasm"/>
    <property type="evidence" value="ECO:0007669"/>
    <property type="project" value="UniProtKB-SubCell"/>
</dbReference>
<dbReference type="EC" id="2.3.1.180" evidence="9"/>
<keyword evidence="7 9" id="KW-0275">Fatty acid biosynthesis</keyword>
<sequence length="333" mass="34128">MTEAAVLAGIGGFLPPARVTNAELGARLGVTDEWIHSRTGIRERRVVAPGTSTADLAVEAGRRALASAGIPTVDAVLVATTTPDHPMPATAPAVAARLGQGTVPAFDLNAVCAGFVYGLATGAALIRGGLVQSVLMIGADVFSSVVRSDDRITGPLFGDGAGAVVLRAGHADEPGALVAFDLGSDGELAELIMVPGGGSRQRSGGQAPAPEEMYFTMDGKRVFAAAVRHMSRSSRVVLERLGRTPHEVDRIVGHQANVRILHAVADQLDVSRDRLVVNIERVGNTSAASIPLALCDAAAAGDLRPGEFVLLTAFGGGLAWGSTALTWPAVSPA</sequence>
<evidence type="ECO:0000256" key="8">
    <source>
        <dbReference type="ARBA" id="ARBA00023315"/>
    </source>
</evidence>
<organism evidence="12 13">
    <name type="scientific">Virgisporangium aurantiacum</name>
    <dbReference type="NCBI Taxonomy" id="175570"/>
    <lineage>
        <taxon>Bacteria</taxon>
        <taxon>Bacillati</taxon>
        <taxon>Actinomycetota</taxon>
        <taxon>Actinomycetes</taxon>
        <taxon>Micromonosporales</taxon>
        <taxon>Micromonosporaceae</taxon>
        <taxon>Virgisporangium</taxon>
    </lineage>
</organism>
<dbReference type="NCBIfam" id="NF006829">
    <property type="entry name" value="PRK09352.1"/>
    <property type="match status" value="1"/>
</dbReference>
<keyword evidence="13" id="KW-1185">Reference proteome</keyword>
<comment type="similarity">
    <text evidence="1 9">Belongs to the thiolase-like superfamily. FabH family.</text>
</comment>
<feature type="domain" description="Beta-ketoacyl-[acyl-carrier-protein] synthase III N-terminal" evidence="11">
    <location>
        <begin position="106"/>
        <end position="186"/>
    </location>
</feature>
<dbReference type="Proteomes" id="UP000612585">
    <property type="component" value="Unassembled WGS sequence"/>
</dbReference>
<dbReference type="InterPro" id="IPR013751">
    <property type="entry name" value="ACP_syn_III_N"/>
</dbReference>
<reference evidence="12" key="1">
    <citation type="submission" date="2021-01" db="EMBL/GenBank/DDBJ databases">
        <title>Whole genome shotgun sequence of Virgisporangium aurantiacum NBRC 16421.</title>
        <authorList>
            <person name="Komaki H."/>
            <person name="Tamura T."/>
        </authorList>
    </citation>
    <scope>NUCLEOTIDE SEQUENCE</scope>
    <source>
        <strain evidence="12">NBRC 16421</strain>
    </source>
</reference>
<feature type="active site" evidence="9">
    <location>
        <position position="254"/>
    </location>
</feature>
<comment type="domain">
    <text evidence="9">The last Arg residue of the ACP-binding site is essential for the weak association between ACP/AcpP and FabH.</text>
</comment>
<gene>
    <name evidence="12" type="primary">fabH5</name>
    <name evidence="9" type="synonym">fabH</name>
    <name evidence="12" type="ORF">Vau01_102740</name>
</gene>
<keyword evidence="6 9" id="KW-0443">Lipid metabolism</keyword>
<feature type="active site" evidence="9">
    <location>
        <position position="284"/>
    </location>
</feature>
<comment type="function">
    <text evidence="9">Catalyzes the condensation reaction of fatty acid synthesis by the addition to an acyl acceptor of two carbons from malonyl-ACP. Catalyzes the first condensation reaction which initiates fatty acid synthesis and may therefore play a role in governing the total rate of fatty acid production. Possesses both acetoacetyl-ACP synthase and acetyl transacylase activities. Its substrate specificity determines the biosynthesis of branched-chain and/or straight-chain of fatty acids.</text>
</comment>
<dbReference type="InterPro" id="IPR004655">
    <property type="entry name" value="FabH"/>
</dbReference>
<dbReference type="AlphaFoldDB" id="A0A8J4E638"/>
<keyword evidence="5 9" id="KW-0276">Fatty acid metabolism</keyword>
<dbReference type="UniPathway" id="UPA00094"/>
<comment type="subunit">
    <text evidence="9">Homodimer.</text>
</comment>
<dbReference type="GO" id="GO:0044550">
    <property type="term" value="P:secondary metabolite biosynthetic process"/>
    <property type="evidence" value="ECO:0007669"/>
    <property type="project" value="TreeGrafter"/>
</dbReference>
<dbReference type="Gene3D" id="3.40.47.10">
    <property type="match status" value="1"/>
</dbReference>
<keyword evidence="2 9" id="KW-0963">Cytoplasm</keyword>
<evidence type="ECO:0000256" key="1">
    <source>
        <dbReference type="ARBA" id="ARBA00008642"/>
    </source>
</evidence>
<comment type="catalytic activity">
    <reaction evidence="9">
        <text>malonyl-[ACP] + acetyl-CoA + H(+) = 3-oxobutanoyl-[ACP] + CO2 + CoA</text>
        <dbReference type="Rhea" id="RHEA:12080"/>
        <dbReference type="Rhea" id="RHEA-COMP:9623"/>
        <dbReference type="Rhea" id="RHEA-COMP:9625"/>
        <dbReference type="ChEBI" id="CHEBI:15378"/>
        <dbReference type="ChEBI" id="CHEBI:16526"/>
        <dbReference type="ChEBI" id="CHEBI:57287"/>
        <dbReference type="ChEBI" id="CHEBI:57288"/>
        <dbReference type="ChEBI" id="CHEBI:78449"/>
        <dbReference type="ChEBI" id="CHEBI:78450"/>
        <dbReference type="EC" id="2.3.1.180"/>
    </reaction>
</comment>
<dbReference type="CDD" id="cd00830">
    <property type="entry name" value="KAS_III"/>
    <property type="match status" value="1"/>
</dbReference>
<protein>
    <recommendedName>
        <fullName evidence="9">Beta-ketoacyl-[acyl-carrier-protein] synthase III</fullName>
        <shortName evidence="9">Beta-ketoacyl-ACP synthase III</shortName>
        <shortName evidence="9">KAS III</shortName>
        <ecNumber evidence="9">2.3.1.180</ecNumber>
    </recommendedName>
    <alternativeName>
        <fullName evidence="9">3-oxoacyl-[acyl-carrier-protein] synthase 3</fullName>
    </alternativeName>
    <alternativeName>
        <fullName evidence="9">3-oxoacyl-[acyl-carrier-protein] synthase III</fullName>
    </alternativeName>
</protein>
<evidence type="ECO:0000256" key="9">
    <source>
        <dbReference type="HAMAP-Rule" id="MF_01815"/>
    </source>
</evidence>
<name>A0A8J4E638_9ACTN</name>
<dbReference type="InterPro" id="IPR013747">
    <property type="entry name" value="ACP_syn_III_C"/>
</dbReference>
<proteinExistence type="inferred from homology"/>
<dbReference type="InterPro" id="IPR016039">
    <property type="entry name" value="Thiolase-like"/>
</dbReference>
<evidence type="ECO:0000256" key="5">
    <source>
        <dbReference type="ARBA" id="ARBA00022832"/>
    </source>
</evidence>
<keyword evidence="3 9" id="KW-0444">Lipid biosynthesis</keyword>
<dbReference type="PANTHER" id="PTHR34069:SF2">
    <property type="entry name" value="BETA-KETOACYL-[ACYL-CARRIER-PROTEIN] SYNTHASE III"/>
    <property type="match status" value="1"/>
</dbReference>
<evidence type="ECO:0000259" key="11">
    <source>
        <dbReference type="Pfam" id="PF08545"/>
    </source>
</evidence>
<dbReference type="HAMAP" id="MF_01815">
    <property type="entry name" value="FabH"/>
    <property type="match status" value="1"/>
</dbReference>
<feature type="domain" description="Beta-ketoacyl-[acyl-carrier-protein] synthase III C-terminal" evidence="10">
    <location>
        <begin position="238"/>
        <end position="327"/>
    </location>
</feature>
<dbReference type="PANTHER" id="PTHR34069">
    <property type="entry name" value="3-OXOACYL-[ACYL-CARRIER-PROTEIN] SYNTHASE 3"/>
    <property type="match status" value="1"/>
</dbReference>
<evidence type="ECO:0000313" key="12">
    <source>
        <dbReference type="EMBL" id="GIJ62758.1"/>
    </source>
</evidence>
<dbReference type="EMBL" id="BOPG01000082">
    <property type="protein sequence ID" value="GIJ62758.1"/>
    <property type="molecule type" value="Genomic_DNA"/>
</dbReference>
<keyword evidence="9" id="KW-0511">Multifunctional enzyme</keyword>
<dbReference type="NCBIfam" id="TIGR00747">
    <property type="entry name" value="fabH"/>
    <property type="match status" value="1"/>
</dbReference>
<dbReference type="RefSeq" id="WP_204008605.1">
    <property type="nucleotide sequence ID" value="NZ_BOPG01000082.1"/>
</dbReference>
<keyword evidence="8 9" id="KW-0012">Acyltransferase</keyword>
<evidence type="ECO:0000256" key="3">
    <source>
        <dbReference type="ARBA" id="ARBA00022516"/>
    </source>
</evidence>
<comment type="caution">
    <text evidence="12">The sequence shown here is derived from an EMBL/GenBank/DDBJ whole genome shotgun (WGS) entry which is preliminary data.</text>
</comment>